<sequence length="233" mass="24491">MRRIRPGSAAMGALTCACVVATGCGATETGARKEGPAPSASVRRSSTAAAPAIARDPRALATMVRRDSSVSQGVREDLTPCAGDDYPMATDTGDLTEGDGPDLVVNVTTCGDGLGVAAYVYRMVNGKYQNVFADERPPVYGSVEDGQLQIIHEVYKVDDPVSYPTGQESVLYAWRDGRFVQVSRSYADFGASTPTVRPEPTSTDPAPRPDSDPLDPDLPTPKPTPTASAAPAR</sequence>
<dbReference type="PROSITE" id="PS51257">
    <property type="entry name" value="PROKAR_LIPOPROTEIN"/>
    <property type="match status" value="1"/>
</dbReference>
<reference evidence="3" key="1">
    <citation type="submission" date="2021-06" db="EMBL/GenBank/DDBJ databases">
        <authorList>
            <person name="Arsene-Ploetze F."/>
        </authorList>
    </citation>
    <scope>NUCLEOTIDE SEQUENCE</scope>
    <source>
        <strain evidence="3">SBRY1</strain>
    </source>
</reference>
<comment type="caution">
    <text evidence="3">The sequence shown here is derived from an EMBL/GenBank/DDBJ whole genome shotgun (WGS) entry which is preliminary data.</text>
</comment>
<keyword evidence="2" id="KW-0732">Signal</keyword>
<feature type="compositionally biased region" description="Polar residues" evidence="1">
    <location>
        <begin position="192"/>
        <end position="203"/>
    </location>
</feature>
<feature type="signal peptide" evidence="2">
    <location>
        <begin position="1"/>
        <end position="21"/>
    </location>
</feature>
<feature type="chain" id="PRO_5040995514" evidence="2">
    <location>
        <begin position="22"/>
        <end position="233"/>
    </location>
</feature>
<feature type="region of interest" description="Disordered" evidence="1">
    <location>
        <begin position="190"/>
        <end position="233"/>
    </location>
</feature>
<name>A0A9W4E1F1_9ACTN</name>
<accession>A0A9W4E1F1</accession>
<keyword evidence="3" id="KW-0449">Lipoprotein</keyword>
<keyword evidence="4" id="KW-1185">Reference proteome</keyword>
<feature type="compositionally biased region" description="Low complexity" evidence="1">
    <location>
        <begin position="36"/>
        <end position="52"/>
    </location>
</feature>
<evidence type="ECO:0000256" key="1">
    <source>
        <dbReference type="SAM" id="MobiDB-lite"/>
    </source>
</evidence>
<proteinExistence type="predicted"/>
<gene>
    <name evidence="3" type="ORF">SBRY_110034</name>
</gene>
<evidence type="ECO:0000313" key="3">
    <source>
        <dbReference type="EMBL" id="CAG7615140.1"/>
    </source>
</evidence>
<evidence type="ECO:0000313" key="4">
    <source>
        <dbReference type="Proteomes" id="UP001153328"/>
    </source>
</evidence>
<evidence type="ECO:0000256" key="2">
    <source>
        <dbReference type="SAM" id="SignalP"/>
    </source>
</evidence>
<organism evidence="3 4">
    <name type="scientific">Actinacidiphila bryophytorum</name>
    <dbReference type="NCBI Taxonomy" id="1436133"/>
    <lineage>
        <taxon>Bacteria</taxon>
        <taxon>Bacillati</taxon>
        <taxon>Actinomycetota</taxon>
        <taxon>Actinomycetes</taxon>
        <taxon>Kitasatosporales</taxon>
        <taxon>Streptomycetaceae</taxon>
        <taxon>Actinacidiphila</taxon>
    </lineage>
</organism>
<dbReference type="AlphaFoldDB" id="A0A9W4E1F1"/>
<feature type="region of interest" description="Disordered" evidence="1">
    <location>
        <begin position="67"/>
        <end position="86"/>
    </location>
</feature>
<dbReference type="Proteomes" id="UP001153328">
    <property type="component" value="Unassembled WGS sequence"/>
</dbReference>
<protein>
    <submittedName>
        <fullName evidence="3">Lipoprotein CseA</fullName>
    </submittedName>
</protein>
<dbReference type="EMBL" id="CAJVAX010000003">
    <property type="protein sequence ID" value="CAG7615140.1"/>
    <property type="molecule type" value="Genomic_DNA"/>
</dbReference>
<feature type="region of interest" description="Disordered" evidence="1">
    <location>
        <begin position="29"/>
        <end position="52"/>
    </location>
</feature>
<feature type="compositionally biased region" description="Basic and acidic residues" evidence="1">
    <location>
        <begin position="67"/>
        <end position="78"/>
    </location>
</feature>